<gene>
    <name evidence="2" type="primary">upp_18</name>
    <name evidence="2" type="ORF">SDC9_85540</name>
</gene>
<dbReference type="PANTHER" id="PTHR11608:SF0">
    <property type="entry name" value="BIFUNCTIONAL PROTEIN PYRR"/>
    <property type="match status" value="1"/>
</dbReference>
<dbReference type="Gene3D" id="3.40.50.2020">
    <property type="match status" value="1"/>
</dbReference>
<dbReference type="EC" id="2.4.2.9" evidence="2"/>
<keyword evidence="2" id="KW-0808">Transferase</keyword>
<dbReference type="InterPro" id="IPR029057">
    <property type="entry name" value="PRTase-like"/>
</dbReference>
<accession>A0A644ZDT3</accession>
<dbReference type="CDD" id="cd06223">
    <property type="entry name" value="PRTases_typeI"/>
    <property type="match status" value="1"/>
</dbReference>
<evidence type="ECO:0000259" key="1">
    <source>
        <dbReference type="Pfam" id="PF14681"/>
    </source>
</evidence>
<dbReference type="NCBIfam" id="NF001097">
    <property type="entry name" value="PRK00129.1"/>
    <property type="match status" value="1"/>
</dbReference>
<keyword evidence="2" id="KW-0328">Glycosyltransferase</keyword>
<feature type="domain" description="Phosphoribosyltransferase" evidence="1">
    <location>
        <begin position="11"/>
        <end position="214"/>
    </location>
</feature>
<dbReference type="AlphaFoldDB" id="A0A644ZDT3"/>
<name>A0A644ZDT3_9ZZZZ</name>
<dbReference type="Pfam" id="PF14681">
    <property type="entry name" value="UPRTase"/>
    <property type="match status" value="1"/>
</dbReference>
<dbReference type="SUPFAM" id="SSF53271">
    <property type="entry name" value="PRTase-like"/>
    <property type="match status" value="1"/>
</dbReference>
<dbReference type="InterPro" id="IPR000836">
    <property type="entry name" value="PRTase_dom"/>
</dbReference>
<proteinExistence type="predicted"/>
<reference evidence="2" key="1">
    <citation type="submission" date="2019-08" db="EMBL/GenBank/DDBJ databases">
        <authorList>
            <person name="Kucharzyk K."/>
            <person name="Murdoch R.W."/>
            <person name="Higgins S."/>
            <person name="Loffler F."/>
        </authorList>
    </citation>
    <scope>NUCLEOTIDE SEQUENCE</scope>
</reference>
<evidence type="ECO:0000313" key="2">
    <source>
        <dbReference type="EMBL" id="MPM38909.1"/>
    </source>
</evidence>
<dbReference type="PANTHER" id="PTHR11608">
    <property type="entry name" value="BIFUNCTIONAL PROTEIN PYRR"/>
    <property type="match status" value="1"/>
</dbReference>
<protein>
    <submittedName>
        <fullName evidence="2">Uracil phosphoribosyltransferase</fullName>
        <ecNumber evidence="2">2.4.2.9</ecNumber>
    </submittedName>
</protein>
<dbReference type="EMBL" id="VSSQ01008453">
    <property type="protein sequence ID" value="MPM38909.1"/>
    <property type="molecule type" value="Genomic_DNA"/>
</dbReference>
<dbReference type="InterPro" id="IPR050137">
    <property type="entry name" value="PyrR_bifunctional"/>
</dbReference>
<organism evidence="2">
    <name type="scientific">bioreactor metagenome</name>
    <dbReference type="NCBI Taxonomy" id="1076179"/>
    <lineage>
        <taxon>unclassified sequences</taxon>
        <taxon>metagenomes</taxon>
        <taxon>ecological metagenomes</taxon>
    </lineage>
</organism>
<dbReference type="GO" id="GO:0004845">
    <property type="term" value="F:uracil phosphoribosyltransferase activity"/>
    <property type="evidence" value="ECO:0007669"/>
    <property type="project" value="UniProtKB-EC"/>
</dbReference>
<comment type="caution">
    <text evidence="2">The sequence shown here is derived from an EMBL/GenBank/DDBJ whole genome shotgun (WGS) entry which is preliminary data.</text>
</comment>
<sequence>MKIVNLGEANSALNNFIAEIRDTAIQKDSMRFRTNLERIGAVFAYEISKILDYTTKEVTTPLGIAMCNTMDNEIVIASILRAGLPLHHGMLSVFDKSQNAFVAAYRKYGKDNKFTIQIEYTSTPALGGKTLILADTMLATGSSLVLTYNSLCQNEIPVHTHVVCPIASRDGIEYLSRHLPHKKVTLWVGAIDEELTIKSYIVPGLGDAGDLAYGSKL</sequence>